<dbReference type="EMBL" id="FJUY01000005">
    <property type="protein sequence ID" value="CZT18214.1"/>
    <property type="molecule type" value="Genomic_DNA"/>
</dbReference>
<protein>
    <submittedName>
        <fullName evidence="2">Uncharacterized protein</fullName>
    </submittedName>
</protein>
<dbReference type="GeneID" id="35599238"/>
<proteinExistence type="predicted"/>
<accession>A0A2D3V6Q3</accession>
<evidence type="ECO:0000313" key="3">
    <source>
        <dbReference type="Proteomes" id="UP000225277"/>
    </source>
</evidence>
<gene>
    <name evidence="2" type="ORF">RCC_04058</name>
</gene>
<feature type="region of interest" description="Disordered" evidence="1">
    <location>
        <begin position="13"/>
        <end position="34"/>
    </location>
</feature>
<evidence type="ECO:0000313" key="2">
    <source>
        <dbReference type="EMBL" id="CZT18214.1"/>
    </source>
</evidence>
<feature type="compositionally biased region" description="Polar residues" evidence="1">
    <location>
        <begin position="13"/>
        <end position="30"/>
    </location>
</feature>
<reference evidence="2 3" key="1">
    <citation type="submission" date="2016-03" db="EMBL/GenBank/DDBJ databases">
        <authorList>
            <person name="Ploux O."/>
        </authorList>
    </citation>
    <scope>NUCLEOTIDE SEQUENCE [LARGE SCALE GENOMIC DNA]</scope>
    <source>
        <strain evidence="2 3">URUG2</strain>
    </source>
</reference>
<organism evidence="2 3">
    <name type="scientific">Ramularia collo-cygni</name>
    <dbReference type="NCBI Taxonomy" id="112498"/>
    <lineage>
        <taxon>Eukaryota</taxon>
        <taxon>Fungi</taxon>
        <taxon>Dikarya</taxon>
        <taxon>Ascomycota</taxon>
        <taxon>Pezizomycotina</taxon>
        <taxon>Dothideomycetes</taxon>
        <taxon>Dothideomycetidae</taxon>
        <taxon>Mycosphaerellales</taxon>
        <taxon>Mycosphaerellaceae</taxon>
        <taxon>Ramularia</taxon>
    </lineage>
</organism>
<sequence>MIETMLTSNLSVASTLPTHATRMGNFSSKQVPKAARARLPSVIRRLGKSSTTVGSVLTSISTPEPLAATPPAETFTQAADAADEHVRLELPDDCSETLASHT</sequence>
<dbReference type="AlphaFoldDB" id="A0A2D3V6Q3"/>
<evidence type="ECO:0000256" key="1">
    <source>
        <dbReference type="SAM" id="MobiDB-lite"/>
    </source>
</evidence>
<dbReference type="RefSeq" id="XP_023625104.1">
    <property type="nucleotide sequence ID" value="XM_023769336.1"/>
</dbReference>
<keyword evidence="3" id="KW-1185">Reference proteome</keyword>
<name>A0A2D3V6Q3_9PEZI</name>
<dbReference type="Proteomes" id="UP000225277">
    <property type="component" value="Unassembled WGS sequence"/>
</dbReference>